<keyword evidence="1" id="KW-0812">Transmembrane</keyword>
<name>A0A3E2TKZ8_9FIRM</name>
<dbReference type="CDD" id="cd21807">
    <property type="entry name" value="ABC-2_lan_permease_MutE_EpiE-like"/>
    <property type="match status" value="1"/>
</dbReference>
<sequence length="251" mass="28747">MNKFIKTEFIKEKRSANSKLIKIVPLIFIIFTSLVVLLMVRSIENKSYLLAAAYNWYPILILPIILSLLVVNIIVKEKDYHINLYKSLGLNKEKVIWAKVIVVTLHLFIILVISGLLLYIVGKFMLQENVYFIDIVKATFVTFIGSLPIISFSFLLMVAFGKNFIVYIANFILSLLGPIIAIKNYWLIYPHSYTFRMLAPAINLNPNGIFLEKGSYLANPSAIYIGMILSPIIFTFTMIFSSKIYVRNNND</sequence>
<dbReference type="Pfam" id="PF12730">
    <property type="entry name" value="ABC2_membrane_4"/>
    <property type="match status" value="1"/>
</dbReference>
<feature type="transmembrane region" description="Helical" evidence="1">
    <location>
        <begin position="96"/>
        <end position="120"/>
    </location>
</feature>
<dbReference type="AlphaFoldDB" id="A0A3E2TKZ8"/>
<dbReference type="RefSeq" id="WP_117520268.1">
    <property type="nucleotide sequence ID" value="NZ_AP031484.1"/>
</dbReference>
<feature type="transmembrane region" description="Helical" evidence="1">
    <location>
        <begin position="221"/>
        <end position="240"/>
    </location>
</feature>
<feature type="transmembrane region" description="Helical" evidence="1">
    <location>
        <begin position="167"/>
        <end position="188"/>
    </location>
</feature>
<evidence type="ECO:0000256" key="1">
    <source>
        <dbReference type="SAM" id="Phobius"/>
    </source>
</evidence>
<feature type="transmembrane region" description="Helical" evidence="1">
    <location>
        <begin position="20"/>
        <end position="43"/>
    </location>
</feature>
<protein>
    <submittedName>
        <fullName evidence="2">Lantibiotic ABC transporter permease</fullName>
    </submittedName>
</protein>
<feature type="transmembrane region" description="Helical" evidence="1">
    <location>
        <begin position="140"/>
        <end position="160"/>
    </location>
</feature>
<evidence type="ECO:0000313" key="2">
    <source>
        <dbReference type="EMBL" id="RGB78086.1"/>
    </source>
</evidence>
<dbReference type="Proteomes" id="UP000261011">
    <property type="component" value="Unassembled WGS sequence"/>
</dbReference>
<feature type="transmembrane region" description="Helical" evidence="1">
    <location>
        <begin position="55"/>
        <end position="75"/>
    </location>
</feature>
<comment type="caution">
    <text evidence="2">The sequence shown here is derived from an EMBL/GenBank/DDBJ whole genome shotgun (WGS) entry which is preliminary data.</text>
</comment>
<keyword evidence="3" id="KW-1185">Reference proteome</keyword>
<dbReference type="EMBL" id="QVEU01000001">
    <property type="protein sequence ID" value="RGB78086.1"/>
    <property type="molecule type" value="Genomic_DNA"/>
</dbReference>
<keyword evidence="1" id="KW-0472">Membrane</keyword>
<accession>A0A3E2TKZ8</accession>
<evidence type="ECO:0000313" key="3">
    <source>
        <dbReference type="Proteomes" id="UP000261011"/>
    </source>
</evidence>
<keyword evidence="1" id="KW-1133">Transmembrane helix</keyword>
<dbReference type="OrthoDB" id="9776525at2"/>
<gene>
    <name evidence="2" type="ORF">DXA39_01140</name>
</gene>
<dbReference type="InterPro" id="IPR021205">
    <property type="entry name" value="Lanti_perm_SpaE/MutE/EpiE-like"/>
</dbReference>
<reference evidence="2 3" key="1">
    <citation type="submission" date="2018-08" db="EMBL/GenBank/DDBJ databases">
        <title>A genome reference for cultivated species of the human gut microbiota.</title>
        <authorList>
            <person name="Zou Y."/>
            <person name="Xue W."/>
            <person name="Luo G."/>
        </authorList>
    </citation>
    <scope>NUCLEOTIDE SEQUENCE [LARGE SCALE GENOMIC DNA]</scope>
    <source>
        <strain evidence="2 3">OF01-3</strain>
    </source>
</reference>
<organism evidence="2 3">
    <name type="scientific">Anaerococcus nagyae</name>
    <dbReference type="NCBI Taxonomy" id="1755241"/>
    <lineage>
        <taxon>Bacteria</taxon>
        <taxon>Bacillati</taxon>
        <taxon>Bacillota</taxon>
        <taxon>Tissierellia</taxon>
        <taxon>Tissierellales</taxon>
        <taxon>Peptoniphilaceae</taxon>
        <taxon>Anaerococcus</taxon>
    </lineage>
</organism>
<proteinExistence type="predicted"/>